<evidence type="ECO:0000313" key="2">
    <source>
        <dbReference type="Proteomes" id="UP000595917"/>
    </source>
</evidence>
<dbReference type="AlphaFoldDB" id="A0A7T7XMD0"/>
<protein>
    <submittedName>
        <fullName evidence="1">Uncharacterized protein</fullName>
    </submittedName>
</protein>
<reference evidence="1" key="1">
    <citation type="submission" date="2021-01" db="EMBL/GenBank/DDBJ databases">
        <title>Description of Breznakiella homolactica.</title>
        <authorList>
            <person name="Song Y."/>
            <person name="Brune A."/>
        </authorList>
    </citation>
    <scope>NUCLEOTIDE SEQUENCE</scope>
    <source>
        <strain evidence="1">RmG30</strain>
    </source>
</reference>
<organism evidence="1 2">
    <name type="scientific">Breznakiella homolactica</name>
    <dbReference type="NCBI Taxonomy" id="2798577"/>
    <lineage>
        <taxon>Bacteria</taxon>
        <taxon>Pseudomonadati</taxon>
        <taxon>Spirochaetota</taxon>
        <taxon>Spirochaetia</taxon>
        <taxon>Spirochaetales</taxon>
        <taxon>Breznakiellaceae</taxon>
        <taxon>Breznakiella</taxon>
    </lineage>
</organism>
<name>A0A7T7XMD0_9SPIR</name>
<evidence type="ECO:0000313" key="1">
    <source>
        <dbReference type="EMBL" id="QQO08995.1"/>
    </source>
</evidence>
<sequence>MQVKQVRTEVLNEKIRLENSPKPTDKPTGLGTVRFVVICKSDACELLENAKEVLKIVDNTYDKNWPTLDEWKCILPKKFIDSFDPEMSHQEKIELVEFQKTLSWQEKTDQDKERKWSLSSWLYWMEPENRTWFWWDSACFEEPIKDTHFVIAVTILEWPFPWGALRWLFKAFGAIDVVPEDEV</sequence>
<gene>
    <name evidence="1" type="ORF">JFL75_19005</name>
</gene>
<keyword evidence="2" id="KW-1185">Reference proteome</keyword>
<accession>A0A7T7XMD0</accession>
<dbReference type="RefSeq" id="WP_215626300.1">
    <property type="nucleotide sequence ID" value="NZ_CP067089.2"/>
</dbReference>
<dbReference type="EMBL" id="CP067089">
    <property type="protein sequence ID" value="QQO08995.1"/>
    <property type="molecule type" value="Genomic_DNA"/>
</dbReference>
<dbReference type="KEGG" id="bhc:JFL75_19005"/>
<proteinExistence type="predicted"/>
<dbReference type="Proteomes" id="UP000595917">
    <property type="component" value="Chromosome"/>
</dbReference>